<keyword evidence="6" id="KW-0675">Receptor</keyword>
<dbReference type="GO" id="GO:0004864">
    <property type="term" value="F:protein phosphatase inhibitor activity"/>
    <property type="evidence" value="ECO:0007669"/>
    <property type="project" value="UniProtKB-KW"/>
</dbReference>
<dbReference type="AlphaFoldDB" id="A0A4S8KHK7"/>
<dbReference type="Proteomes" id="UP000317650">
    <property type="component" value="Chromosome 4"/>
</dbReference>
<dbReference type="STRING" id="52838.A0A4S8KHK7"/>
<dbReference type="GO" id="GO:0005737">
    <property type="term" value="C:cytoplasm"/>
    <property type="evidence" value="ECO:0007669"/>
    <property type="project" value="UniProtKB-SubCell"/>
</dbReference>
<evidence type="ECO:0000256" key="1">
    <source>
        <dbReference type="ARBA" id="ARBA00004123"/>
    </source>
</evidence>
<reference evidence="9 10" key="1">
    <citation type="journal article" date="2019" name="Nat. Plants">
        <title>Genome sequencing of Musa balbisiana reveals subgenome evolution and function divergence in polyploid bananas.</title>
        <authorList>
            <person name="Yao X."/>
        </authorList>
    </citation>
    <scope>NUCLEOTIDE SEQUENCE [LARGE SCALE GENOMIC DNA]</scope>
    <source>
        <strain evidence="10">cv. DH-PKW</strain>
        <tissue evidence="9">Leaves</tissue>
    </source>
</reference>
<accession>A0A4S8KHK7</accession>
<evidence type="ECO:0000256" key="8">
    <source>
        <dbReference type="ARBA" id="ARBA00023272"/>
    </source>
</evidence>
<dbReference type="Pfam" id="PF10604">
    <property type="entry name" value="Polyketide_cyc2"/>
    <property type="match status" value="1"/>
</dbReference>
<dbReference type="GO" id="GO:0005634">
    <property type="term" value="C:nucleus"/>
    <property type="evidence" value="ECO:0007669"/>
    <property type="project" value="UniProtKB-SubCell"/>
</dbReference>
<keyword evidence="7" id="KW-0539">Nucleus</keyword>
<evidence type="ECO:0000313" key="10">
    <source>
        <dbReference type="Proteomes" id="UP000317650"/>
    </source>
</evidence>
<evidence type="ECO:0000313" key="9">
    <source>
        <dbReference type="EMBL" id="THU74860.1"/>
    </source>
</evidence>
<comment type="similarity">
    <text evidence="3">Belongs to the PYR/PYL/RCAR abscisic acid intracellular receptor family.</text>
</comment>
<evidence type="ECO:0000256" key="4">
    <source>
        <dbReference type="ARBA" id="ARBA00022490"/>
    </source>
</evidence>
<evidence type="ECO:0000256" key="2">
    <source>
        <dbReference type="ARBA" id="ARBA00004496"/>
    </source>
</evidence>
<sequence length="303" mass="34066">MDRPRPIVGPPDAWRDGHRQLYIKWRRNLAAEMDENITFRYPFAMNTITFVPPSHRLGSVIRYWIICVCVEGMIEGDWGASSIWVRHGALNRSSMVEITGTGVAAGRGARPWRLADEMHPPGVGCRAVAAEHVRAFHRHEPEENQCSSAVVRHIRAPVHLVWSLVRKFDEPQKYKPFVSRCIAQGDLGVGRLREVNVKSGLPATTSTERLEHLDDTEHILSFKIVGGDHRLKNYSSIVTAHPETIDGKPGTLVIESFVVDVPDGNTKDETCYFVEALIKCNLKSLAEISERLALQDYTEPVDL</sequence>
<dbReference type="FunFam" id="3.30.530.20:FF:000039">
    <property type="entry name" value="Bet v I allergen-like"/>
    <property type="match status" value="1"/>
</dbReference>
<evidence type="ECO:0000256" key="5">
    <source>
        <dbReference type="ARBA" id="ARBA00022682"/>
    </source>
</evidence>
<dbReference type="SUPFAM" id="SSF55961">
    <property type="entry name" value="Bet v1-like"/>
    <property type="match status" value="1"/>
</dbReference>
<dbReference type="Gene3D" id="3.30.530.20">
    <property type="match status" value="1"/>
</dbReference>
<dbReference type="GO" id="GO:0038023">
    <property type="term" value="F:signaling receptor activity"/>
    <property type="evidence" value="ECO:0007669"/>
    <property type="project" value="TreeGrafter"/>
</dbReference>
<keyword evidence="5" id="KW-0938">Abscisic acid signaling pathway</keyword>
<gene>
    <name evidence="9" type="ORF">C4D60_Mb04t37860</name>
</gene>
<dbReference type="GO" id="GO:0010427">
    <property type="term" value="F:abscisic acid binding"/>
    <property type="evidence" value="ECO:0007669"/>
    <property type="project" value="TreeGrafter"/>
</dbReference>
<keyword evidence="10" id="KW-1185">Reference proteome</keyword>
<dbReference type="EMBL" id="PYDT01000001">
    <property type="protein sequence ID" value="THU74860.1"/>
    <property type="molecule type" value="Genomic_DNA"/>
</dbReference>
<dbReference type="GO" id="GO:0009738">
    <property type="term" value="P:abscisic acid-activated signaling pathway"/>
    <property type="evidence" value="ECO:0007669"/>
    <property type="project" value="UniProtKB-KW"/>
</dbReference>
<protein>
    <submittedName>
        <fullName evidence="9">Uncharacterized protein</fullName>
    </submittedName>
</protein>
<dbReference type="InterPro" id="IPR019587">
    <property type="entry name" value="Polyketide_cyclase/dehydratase"/>
</dbReference>
<dbReference type="PANTHER" id="PTHR31213:SF175">
    <property type="entry name" value="ABSCISIC ACID RECEPTOR PYL9-LIKE"/>
    <property type="match status" value="1"/>
</dbReference>
<keyword evidence="4" id="KW-0963">Cytoplasm</keyword>
<comment type="caution">
    <text evidence="9">The sequence shown here is derived from an EMBL/GenBank/DDBJ whole genome shotgun (WGS) entry which is preliminary data.</text>
</comment>
<evidence type="ECO:0000256" key="7">
    <source>
        <dbReference type="ARBA" id="ARBA00023242"/>
    </source>
</evidence>
<evidence type="ECO:0000256" key="3">
    <source>
        <dbReference type="ARBA" id="ARBA00008594"/>
    </source>
</evidence>
<dbReference type="InterPro" id="IPR050279">
    <property type="entry name" value="Plant_def-hormone_signal"/>
</dbReference>
<comment type="subcellular location">
    <subcellularLocation>
        <location evidence="2">Cytoplasm</location>
    </subcellularLocation>
    <subcellularLocation>
        <location evidence="1">Nucleus</location>
    </subcellularLocation>
</comment>
<keyword evidence="8" id="KW-0650">Protein phosphatase inhibitor</keyword>
<evidence type="ECO:0000256" key="6">
    <source>
        <dbReference type="ARBA" id="ARBA00023170"/>
    </source>
</evidence>
<proteinExistence type="inferred from homology"/>
<dbReference type="CDD" id="cd07821">
    <property type="entry name" value="PYR_PYL_RCAR_like"/>
    <property type="match status" value="1"/>
</dbReference>
<organism evidence="9 10">
    <name type="scientific">Musa balbisiana</name>
    <name type="common">Banana</name>
    <dbReference type="NCBI Taxonomy" id="52838"/>
    <lineage>
        <taxon>Eukaryota</taxon>
        <taxon>Viridiplantae</taxon>
        <taxon>Streptophyta</taxon>
        <taxon>Embryophyta</taxon>
        <taxon>Tracheophyta</taxon>
        <taxon>Spermatophyta</taxon>
        <taxon>Magnoliopsida</taxon>
        <taxon>Liliopsida</taxon>
        <taxon>Zingiberales</taxon>
        <taxon>Musaceae</taxon>
        <taxon>Musa</taxon>
    </lineage>
</organism>
<dbReference type="PANTHER" id="PTHR31213">
    <property type="entry name" value="OS08G0374000 PROTEIN-RELATED"/>
    <property type="match status" value="1"/>
</dbReference>
<dbReference type="InterPro" id="IPR023393">
    <property type="entry name" value="START-like_dom_sf"/>
</dbReference>
<name>A0A4S8KHK7_MUSBA</name>